<dbReference type="KEGG" id="tpr:Tpau_3182"/>
<feature type="compositionally biased region" description="Low complexity" evidence="1">
    <location>
        <begin position="90"/>
        <end position="105"/>
    </location>
</feature>
<dbReference type="HOGENOM" id="CLU_2132435_0_0_11"/>
<keyword evidence="4" id="KW-1185">Reference proteome</keyword>
<name>D5UVI7_TSUPD</name>
<sequence length="113" mass="12266">MFMSEKPLPFSNGLQLKSMGAVLLLVLGVLIWRLTDATSTTARVLYISAIVFEVLFFVGLVFASRTIKNQYARAEEPYQKQKAEADAAQTAVGPAPTTDPAPTSDTAREADTK</sequence>
<dbReference type="STRING" id="521096.Tpau_3182"/>
<reference evidence="4" key="1">
    <citation type="submission" date="2010-03" db="EMBL/GenBank/DDBJ databases">
        <title>The complete chromosome of Tsukamurella paurometabola DSM 20162.</title>
        <authorList>
            <consortium name="US DOE Joint Genome Institute (JGI-PGF)"/>
            <person name="Lucas S."/>
            <person name="Copeland A."/>
            <person name="Lapidus A."/>
            <person name="Glavina del Rio T."/>
            <person name="Dalin E."/>
            <person name="Tice H."/>
            <person name="Bruce D."/>
            <person name="Goodwin L."/>
            <person name="Pitluck S."/>
            <person name="Kyrpides N."/>
            <person name="Mavromatis K."/>
            <person name="Ivanova N."/>
            <person name="Mikhailova N."/>
            <person name="Munk A.C."/>
            <person name="Brettin T."/>
            <person name="Detter J.C."/>
            <person name="Tapia R."/>
            <person name="Han C."/>
            <person name="Larimer F."/>
            <person name="Land M."/>
            <person name="Hauser L."/>
            <person name="Markowitz V."/>
            <person name="Cheng J.-F."/>
            <person name="Hugenholtz P."/>
            <person name="Woyke T."/>
            <person name="Wu D."/>
            <person name="Jando M."/>
            <person name="Brambilla E."/>
            <person name="Klenk H.-P."/>
            <person name="Eisen J.A."/>
        </authorList>
    </citation>
    <scope>NUCLEOTIDE SEQUENCE [LARGE SCALE GENOMIC DNA]</scope>
    <source>
        <strain evidence="4">ATCC 8368 / DSM 20162 / CCUG 35730 / CIP 100753 / JCM 10117 / KCTC 9821 / NBRC 16120 / NCIMB 702349 / NCTC 13040</strain>
    </source>
</reference>
<evidence type="ECO:0000313" key="4">
    <source>
        <dbReference type="Proteomes" id="UP000001213"/>
    </source>
</evidence>
<evidence type="ECO:0000313" key="3">
    <source>
        <dbReference type="EMBL" id="ADG79769.1"/>
    </source>
</evidence>
<accession>D5UVI7</accession>
<evidence type="ECO:0000256" key="2">
    <source>
        <dbReference type="SAM" id="Phobius"/>
    </source>
</evidence>
<evidence type="ECO:0000256" key="1">
    <source>
        <dbReference type="SAM" id="MobiDB-lite"/>
    </source>
</evidence>
<proteinExistence type="predicted"/>
<organism evidence="3 4">
    <name type="scientific">Tsukamurella paurometabola (strain ATCC 8368 / DSM 20162 / CCUG 35730 / CIP 100753 / JCM 10117 / KCTC 9821 / NBRC 16120 / NCIMB 702349 / NCTC 13040)</name>
    <name type="common">Corynebacterium paurometabolum</name>
    <dbReference type="NCBI Taxonomy" id="521096"/>
    <lineage>
        <taxon>Bacteria</taxon>
        <taxon>Bacillati</taxon>
        <taxon>Actinomycetota</taxon>
        <taxon>Actinomycetes</taxon>
        <taxon>Mycobacteriales</taxon>
        <taxon>Tsukamurellaceae</taxon>
        <taxon>Tsukamurella</taxon>
    </lineage>
</organism>
<feature type="region of interest" description="Disordered" evidence="1">
    <location>
        <begin position="78"/>
        <end position="113"/>
    </location>
</feature>
<dbReference type="EMBL" id="CP001966">
    <property type="protein sequence ID" value="ADG79769.1"/>
    <property type="molecule type" value="Genomic_DNA"/>
</dbReference>
<dbReference type="Proteomes" id="UP000001213">
    <property type="component" value="Chromosome"/>
</dbReference>
<keyword evidence="2" id="KW-0812">Transmembrane</keyword>
<protein>
    <submittedName>
        <fullName evidence="3">Uncharacterized protein</fullName>
    </submittedName>
</protein>
<feature type="transmembrane region" description="Helical" evidence="2">
    <location>
        <begin position="47"/>
        <end position="63"/>
    </location>
</feature>
<keyword evidence="2" id="KW-0472">Membrane</keyword>
<keyword evidence="2" id="KW-1133">Transmembrane helix</keyword>
<gene>
    <name evidence="3" type="ordered locus">Tpau_3182</name>
</gene>
<dbReference type="AlphaFoldDB" id="D5UVI7"/>
<reference evidence="3 4" key="2">
    <citation type="journal article" date="2011" name="Stand. Genomic Sci.">
        <title>Complete genome sequence of Tsukamurella paurometabola type strain (no. 33).</title>
        <authorList>
            <person name="Munk A.C."/>
            <person name="Lapidus A."/>
            <person name="Lucas S."/>
            <person name="Nolan M."/>
            <person name="Tice H."/>
            <person name="Cheng J.F."/>
            <person name="Del Rio T.G."/>
            <person name="Goodwin L."/>
            <person name="Pitluck S."/>
            <person name="Liolios K."/>
            <person name="Huntemann M."/>
            <person name="Ivanova N."/>
            <person name="Mavromatis K."/>
            <person name="Mikhailova N."/>
            <person name="Pati A."/>
            <person name="Chen A."/>
            <person name="Palaniappan K."/>
            <person name="Tapia R."/>
            <person name="Han C."/>
            <person name="Land M."/>
            <person name="Hauser L."/>
            <person name="Chang Y.J."/>
            <person name="Jeffries C.D."/>
            <person name="Brettin T."/>
            <person name="Yasawong M."/>
            <person name="Brambilla E.M."/>
            <person name="Rohde M."/>
            <person name="Sikorski J."/>
            <person name="Goker M."/>
            <person name="Detter J.C."/>
            <person name="Woyke T."/>
            <person name="Bristow J."/>
            <person name="Eisen J.A."/>
            <person name="Markowitz V."/>
            <person name="Hugenholtz P."/>
            <person name="Kyrpides N.C."/>
            <person name="Klenk H.P."/>
        </authorList>
    </citation>
    <scope>NUCLEOTIDE SEQUENCE [LARGE SCALE GENOMIC DNA]</scope>
    <source>
        <strain evidence="4">ATCC 8368 / DSM 20162 / CCUG 35730 / CIP 100753 / JCM 10117 / KCTC 9821 / NBRC 16120 / NCIMB 702349 / NCTC 13040</strain>
    </source>
</reference>